<evidence type="ECO:0000313" key="1">
    <source>
        <dbReference type="EMBL" id="OMD26755.1"/>
    </source>
</evidence>
<dbReference type="AlphaFoldDB" id="A0A1R0X1I7"/>
<name>A0A1R0X1I7_9BACL</name>
<sequence>MSEFTKRIMGTSATFTIFNELLKFPWTIRRISADGKLLEPISATYRYVVRLEPRGSYERKDNLLSALRMLRHA</sequence>
<reference evidence="1 2" key="1">
    <citation type="submission" date="2016-10" db="EMBL/GenBank/DDBJ databases">
        <title>Paenibacillus species isolates.</title>
        <authorList>
            <person name="Beno S.M."/>
        </authorList>
    </citation>
    <scope>NUCLEOTIDE SEQUENCE [LARGE SCALE GENOMIC DNA]</scope>
    <source>
        <strain evidence="1 2">FSL H7-0604</strain>
    </source>
</reference>
<organism evidence="1 2">
    <name type="scientific">Paenibacillus odorifer</name>
    <dbReference type="NCBI Taxonomy" id="189426"/>
    <lineage>
        <taxon>Bacteria</taxon>
        <taxon>Bacillati</taxon>
        <taxon>Bacillota</taxon>
        <taxon>Bacilli</taxon>
        <taxon>Bacillales</taxon>
        <taxon>Paenibacillaceae</taxon>
        <taxon>Paenibacillus</taxon>
    </lineage>
</organism>
<dbReference type="RefSeq" id="WP_076179520.1">
    <property type="nucleotide sequence ID" value="NZ_MKQP01000040.1"/>
</dbReference>
<evidence type="ECO:0000313" key="2">
    <source>
        <dbReference type="Proteomes" id="UP000187465"/>
    </source>
</evidence>
<gene>
    <name evidence="1" type="ORF">BJP51_26555</name>
</gene>
<accession>A0A1R0X1I7</accession>
<protein>
    <submittedName>
        <fullName evidence="1">Uncharacterized protein</fullName>
    </submittedName>
</protein>
<proteinExistence type="predicted"/>
<dbReference type="Proteomes" id="UP000187465">
    <property type="component" value="Unassembled WGS sequence"/>
</dbReference>
<dbReference type="EMBL" id="MKQP01000040">
    <property type="protein sequence ID" value="OMD26755.1"/>
    <property type="molecule type" value="Genomic_DNA"/>
</dbReference>
<comment type="caution">
    <text evidence="1">The sequence shown here is derived from an EMBL/GenBank/DDBJ whole genome shotgun (WGS) entry which is preliminary data.</text>
</comment>